<dbReference type="InterPro" id="IPR036113">
    <property type="entry name" value="Asp/Glu-ADT_sf_sub_c"/>
</dbReference>
<dbReference type="GO" id="GO:0050567">
    <property type="term" value="F:glutaminyl-tRNA synthase (glutamine-hydrolyzing) activity"/>
    <property type="evidence" value="ECO:0007669"/>
    <property type="project" value="UniProtKB-UniRule"/>
</dbReference>
<dbReference type="SUPFAM" id="SSF141000">
    <property type="entry name" value="Glu-tRNAGln amidotransferase C subunit"/>
    <property type="match status" value="1"/>
</dbReference>
<gene>
    <name evidence="1 2" type="primary">gatC</name>
    <name evidence="2" type="ORF">E4021_01115</name>
</gene>
<comment type="function">
    <text evidence="1">Allows the formation of correctly charged Asn-tRNA(Asn) or Gln-tRNA(Gln) through the transamidation of misacylated Asp-tRNA(Asn) or Glu-tRNA(Gln) in organisms which lack either or both of asparaginyl-tRNA or glutaminyl-tRNA synthetases. The reaction takes place in the presence of glutamine and ATP through an activated phospho-Asp-tRNA(Asn) or phospho-Glu-tRNA(Gln).</text>
</comment>
<name>A0A4S4NMQ6_9BACT</name>
<keyword evidence="1" id="KW-0436">Ligase</keyword>
<evidence type="ECO:0000313" key="3">
    <source>
        <dbReference type="Proteomes" id="UP000308528"/>
    </source>
</evidence>
<dbReference type="Gene3D" id="1.10.20.60">
    <property type="entry name" value="Glu-tRNAGln amidotransferase C subunit, N-terminal domain"/>
    <property type="match status" value="1"/>
</dbReference>
<dbReference type="PANTHER" id="PTHR15004">
    <property type="entry name" value="GLUTAMYL-TRNA(GLN) AMIDOTRANSFERASE SUBUNIT C, MITOCHONDRIAL"/>
    <property type="match status" value="1"/>
</dbReference>
<dbReference type="AlphaFoldDB" id="A0A4S4NMQ6"/>
<keyword evidence="2" id="KW-0808">Transferase</keyword>
<comment type="subunit">
    <text evidence="1">Heterotrimer of A, B and C subunits.</text>
</comment>
<dbReference type="GO" id="GO:0006450">
    <property type="term" value="P:regulation of translational fidelity"/>
    <property type="evidence" value="ECO:0007669"/>
    <property type="project" value="InterPro"/>
</dbReference>
<dbReference type="GO" id="GO:0070681">
    <property type="term" value="P:glutaminyl-tRNAGln biosynthesis via transamidation"/>
    <property type="evidence" value="ECO:0007669"/>
    <property type="project" value="TreeGrafter"/>
</dbReference>
<dbReference type="GO" id="GO:0005524">
    <property type="term" value="F:ATP binding"/>
    <property type="evidence" value="ECO:0007669"/>
    <property type="project" value="UniProtKB-KW"/>
</dbReference>
<dbReference type="EMBL" id="SRSF01000001">
    <property type="protein sequence ID" value="THH41226.1"/>
    <property type="molecule type" value="Genomic_DNA"/>
</dbReference>
<dbReference type="InterPro" id="IPR003837">
    <property type="entry name" value="GatC"/>
</dbReference>
<accession>A0A4S4NMQ6</accession>
<keyword evidence="1" id="KW-0067">ATP-binding</keyword>
<comment type="catalytic activity">
    <reaction evidence="1">
        <text>L-glutamyl-tRNA(Gln) + L-glutamine + ATP + H2O = L-glutaminyl-tRNA(Gln) + L-glutamate + ADP + phosphate + H(+)</text>
        <dbReference type="Rhea" id="RHEA:17521"/>
        <dbReference type="Rhea" id="RHEA-COMP:9681"/>
        <dbReference type="Rhea" id="RHEA-COMP:9684"/>
        <dbReference type="ChEBI" id="CHEBI:15377"/>
        <dbReference type="ChEBI" id="CHEBI:15378"/>
        <dbReference type="ChEBI" id="CHEBI:29985"/>
        <dbReference type="ChEBI" id="CHEBI:30616"/>
        <dbReference type="ChEBI" id="CHEBI:43474"/>
        <dbReference type="ChEBI" id="CHEBI:58359"/>
        <dbReference type="ChEBI" id="CHEBI:78520"/>
        <dbReference type="ChEBI" id="CHEBI:78521"/>
        <dbReference type="ChEBI" id="CHEBI:456216"/>
    </reaction>
</comment>
<sequence length="94" mass="10813">MTVDDNLVLRLADLAKLDVPEHRVGKLRDDLTRILAMVEKLNELDLDDVEPLRYVTQVEQVLRPDHVGDHLDRTRAMQNAPDSDGVFFRVPRVI</sequence>
<dbReference type="Proteomes" id="UP000308528">
    <property type="component" value="Unassembled WGS sequence"/>
</dbReference>
<dbReference type="PANTHER" id="PTHR15004:SF0">
    <property type="entry name" value="GLUTAMYL-TRNA(GLN) AMIDOTRANSFERASE SUBUNIT C, MITOCHONDRIAL"/>
    <property type="match status" value="1"/>
</dbReference>
<comment type="catalytic activity">
    <reaction evidence="1">
        <text>L-aspartyl-tRNA(Asn) + L-glutamine + ATP + H2O = L-asparaginyl-tRNA(Asn) + L-glutamate + ADP + phosphate + 2 H(+)</text>
        <dbReference type="Rhea" id="RHEA:14513"/>
        <dbReference type="Rhea" id="RHEA-COMP:9674"/>
        <dbReference type="Rhea" id="RHEA-COMP:9677"/>
        <dbReference type="ChEBI" id="CHEBI:15377"/>
        <dbReference type="ChEBI" id="CHEBI:15378"/>
        <dbReference type="ChEBI" id="CHEBI:29985"/>
        <dbReference type="ChEBI" id="CHEBI:30616"/>
        <dbReference type="ChEBI" id="CHEBI:43474"/>
        <dbReference type="ChEBI" id="CHEBI:58359"/>
        <dbReference type="ChEBI" id="CHEBI:78515"/>
        <dbReference type="ChEBI" id="CHEBI:78516"/>
        <dbReference type="ChEBI" id="CHEBI:456216"/>
    </reaction>
</comment>
<keyword evidence="1" id="KW-0648">Protein biosynthesis</keyword>
<dbReference type="GO" id="GO:0016740">
    <property type="term" value="F:transferase activity"/>
    <property type="evidence" value="ECO:0007669"/>
    <property type="project" value="UniProtKB-KW"/>
</dbReference>
<evidence type="ECO:0000313" key="2">
    <source>
        <dbReference type="EMBL" id="THH41226.1"/>
    </source>
</evidence>
<evidence type="ECO:0000256" key="1">
    <source>
        <dbReference type="HAMAP-Rule" id="MF_00122"/>
    </source>
</evidence>
<dbReference type="NCBIfam" id="TIGR00135">
    <property type="entry name" value="gatC"/>
    <property type="match status" value="1"/>
</dbReference>
<dbReference type="GO" id="GO:0050566">
    <property type="term" value="F:asparaginyl-tRNA synthase (glutamine-hydrolyzing) activity"/>
    <property type="evidence" value="ECO:0007669"/>
    <property type="project" value="RHEA"/>
</dbReference>
<keyword evidence="1" id="KW-0547">Nucleotide-binding</keyword>
<dbReference type="RefSeq" id="WP_136456052.1">
    <property type="nucleotide sequence ID" value="NZ_SRSF01000001.1"/>
</dbReference>
<dbReference type="EC" id="6.3.5.-" evidence="1"/>
<dbReference type="HAMAP" id="MF_00122">
    <property type="entry name" value="GatC"/>
    <property type="match status" value="1"/>
</dbReference>
<keyword evidence="3" id="KW-1185">Reference proteome</keyword>
<protein>
    <recommendedName>
        <fullName evidence="1">Aspartyl/glutamyl-tRNA(Asn/Gln) amidotransferase subunit C</fullName>
        <shortName evidence="1">Asp/Glu-ADT subunit C</shortName>
        <ecNumber evidence="1">6.3.5.-</ecNumber>
    </recommendedName>
</protein>
<dbReference type="OrthoDB" id="9813938at2"/>
<comment type="caution">
    <text evidence="2">The sequence shown here is derived from an EMBL/GenBank/DDBJ whole genome shotgun (WGS) entry which is preliminary data.</text>
</comment>
<dbReference type="GO" id="GO:0006412">
    <property type="term" value="P:translation"/>
    <property type="evidence" value="ECO:0007669"/>
    <property type="project" value="UniProtKB-UniRule"/>
</dbReference>
<organism evidence="2 3">
    <name type="scientific">Neolewinella litorea</name>
    <dbReference type="NCBI Taxonomy" id="2562452"/>
    <lineage>
        <taxon>Bacteria</taxon>
        <taxon>Pseudomonadati</taxon>
        <taxon>Bacteroidota</taxon>
        <taxon>Saprospiria</taxon>
        <taxon>Saprospirales</taxon>
        <taxon>Lewinellaceae</taxon>
        <taxon>Neolewinella</taxon>
    </lineage>
</organism>
<proteinExistence type="inferred from homology"/>
<reference evidence="2 3" key="1">
    <citation type="submission" date="2019-04" db="EMBL/GenBank/DDBJ databases">
        <title>Lewinella litorea sp. nov., isolated from a marine sand.</title>
        <authorList>
            <person name="Yoon J.-H."/>
        </authorList>
    </citation>
    <scope>NUCLEOTIDE SEQUENCE [LARGE SCALE GENOMIC DNA]</scope>
    <source>
        <strain evidence="2 3">HSMS-39</strain>
    </source>
</reference>
<dbReference type="Pfam" id="PF02686">
    <property type="entry name" value="GatC"/>
    <property type="match status" value="1"/>
</dbReference>
<comment type="similarity">
    <text evidence="1">Belongs to the GatC family.</text>
</comment>